<evidence type="ECO:0000313" key="10">
    <source>
        <dbReference type="Proteomes" id="UP000612349"/>
    </source>
</evidence>
<dbReference type="InterPro" id="IPR011055">
    <property type="entry name" value="Dup_hybrid_motif"/>
</dbReference>
<gene>
    <name evidence="9" type="ORF">GCM10010990_28000</name>
</gene>
<reference evidence="9" key="2">
    <citation type="submission" date="2020-09" db="EMBL/GenBank/DDBJ databases">
        <authorList>
            <person name="Sun Q."/>
            <person name="Zhou Y."/>
        </authorList>
    </citation>
    <scope>NUCLEOTIDE SEQUENCE</scope>
    <source>
        <strain evidence="9">CGMCC 1.15360</strain>
    </source>
</reference>
<dbReference type="PANTHER" id="PTHR21666:SF288">
    <property type="entry name" value="CELL DIVISION PROTEIN YTFB"/>
    <property type="match status" value="1"/>
</dbReference>
<dbReference type="GO" id="GO:0004222">
    <property type="term" value="F:metalloendopeptidase activity"/>
    <property type="evidence" value="ECO:0007669"/>
    <property type="project" value="TreeGrafter"/>
</dbReference>
<comment type="caution">
    <text evidence="9">The sequence shown here is derived from an EMBL/GenBank/DDBJ whole genome shotgun (WGS) entry which is preliminary data.</text>
</comment>
<keyword evidence="5" id="KW-0862">Zinc</keyword>
<accession>A0A916Z554</accession>
<dbReference type="EMBL" id="BMIP01000006">
    <property type="protein sequence ID" value="GGD76697.1"/>
    <property type="molecule type" value="Genomic_DNA"/>
</dbReference>
<proteinExistence type="predicted"/>
<dbReference type="InterPro" id="IPR050570">
    <property type="entry name" value="Cell_wall_metabolism_enzyme"/>
</dbReference>
<dbReference type="InterPro" id="IPR016047">
    <property type="entry name" value="M23ase_b-sheet_dom"/>
</dbReference>
<dbReference type="CDD" id="cd12797">
    <property type="entry name" value="M23_peptidase"/>
    <property type="match status" value="1"/>
</dbReference>
<feature type="transmembrane region" description="Helical" evidence="7">
    <location>
        <begin position="15"/>
        <end position="39"/>
    </location>
</feature>
<keyword evidence="7" id="KW-0812">Transmembrane</keyword>
<feature type="domain" description="M23ase beta-sheet core" evidence="8">
    <location>
        <begin position="110"/>
        <end position="206"/>
    </location>
</feature>
<organism evidence="9 10">
    <name type="scientific">Croceicoccus mobilis</name>
    <dbReference type="NCBI Taxonomy" id="1703339"/>
    <lineage>
        <taxon>Bacteria</taxon>
        <taxon>Pseudomonadati</taxon>
        <taxon>Pseudomonadota</taxon>
        <taxon>Alphaproteobacteria</taxon>
        <taxon>Sphingomonadales</taxon>
        <taxon>Erythrobacteraceae</taxon>
        <taxon>Croceicoccus</taxon>
    </lineage>
</organism>
<dbReference type="AlphaFoldDB" id="A0A916Z554"/>
<reference evidence="9" key="1">
    <citation type="journal article" date="2014" name="Int. J. Syst. Evol. Microbiol.">
        <title>Complete genome sequence of Corynebacterium casei LMG S-19264T (=DSM 44701T), isolated from a smear-ripened cheese.</title>
        <authorList>
            <consortium name="US DOE Joint Genome Institute (JGI-PGF)"/>
            <person name="Walter F."/>
            <person name="Albersmeier A."/>
            <person name="Kalinowski J."/>
            <person name="Ruckert C."/>
        </authorList>
    </citation>
    <scope>NUCLEOTIDE SEQUENCE</scope>
    <source>
        <strain evidence="9">CGMCC 1.15360</strain>
    </source>
</reference>
<dbReference type="PANTHER" id="PTHR21666">
    <property type="entry name" value="PEPTIDASE-RELATED"/>
    <property type="match status" value="1"/>
</dbReference>
<evidence type="ECO:0000256" key="1">
    <source>
        <dbReference type="ARBA" id="ARBA00001947"/>
    </source>
</evidence>
<comment type="cofactor">
    <cofactor evidence="1">
        <name>Zn(2+)</name>
        <dbReference type="ChEBI" id="CHEBI:29105"/>
    </cofactor>
</comment>
<evidence type="ECO:0000256" key="6">
    <source>
        <dbReference type="ARBA" id="ARBA00023049"/>
    </source>
</evidence>
<evidence type="ECO:0000256" key="5">
    <source>
        <dbReference type="ARBA" id="ARBA00022833"/>
    </source>
</evidence>
<evidence type="ECO:0000256" key="4">
    <source>
        <dbReference type="ARBA" id="ARBA00022801"/>
    </source>
</evidence>
<evidence type="ECO:0000256" key="7">
    <source>
        <dbReference type="SAM" id="Phobius"/>
    </source>
</evidence>
<name>A0A916Z554_9SPHN</name>
<dbReference type="SUPFAM" id="SSF51261">
    <property type="entry name" value="Duplicated hybrid motif"/>
    <property type="match status" value="1"/>
</dbReference>
<keyword evidence="6" id="KW-0482">Metalloprotease</keyword>
<keyword evidence="2" id="KW-0645">Protease</keyword>
<keyword evidence="7" id="KW-1133">Transmembrane helix</keyword>
<keyword evidence="4" id="KW-0378">Hydrolase</keyword>
<dbReference type="Pfam" id="PF01551">
    <property type="entry name" value="Peptidase_M23"/>
    <property type="match status" value="1"/>
</dbReference>
<protein>
    <recommendedName>
        <fullName evidence="8">M23ase beta-sheet core domain-containing protein</fullName>
    </recommendedName>
</protein>
<dbReference type="Proteomes" id="UP000612349">
    <property type="component" value="Unassembled WGS sequence"/>
</dbReference>
<dbReference type="GO" id="GO:0046872">
    <property type="term" value="F:metal ion binding"/>
    <property type="evidence" value="ECO:0007669"/>
    <property type="project" value="UniProtKB-KW"/>
</dbReference>
<dbReference type="Gene3D" id="2.70.70.10">
    <property type="entry name" value="Glucose Permease (Domain IIA)"/>
    <property type="match status" value="1"/>
</dbReference>
<evidence type="ECO:0000256" key="3">
    <source>
        <dbReference type="ARBA" id="ARBA00022723"/>
    </source>
</evidence>
<evidence type="ECO:0000259" key="8">
    <source>
        <dbReference type="Pfam" id="PF01551"/>
    </source>
</evidence>
<evidence type="ECO:0000313" key="9">
    <source>
        <dbReference type="EMBL" id="GGD76697.1"/>
    </source>
</evidence>
<keyword evidence="7" id="KW-0472">Membrane</keyword>
<evidence type="ECO:0000256" key="2">
    <source>
        <dbReference type="ARBA" id="ARBA00022670"/>
    </source>
</evidence>
<keyword evidence="10" id="KW-1185">Reference proteome</keyword>
<dbReference type="GO" id="GO:0006508">
    <property type="term" value="P:proteolysis"/>
    <property type="evidence" value="ECO:0007669"/>
    <property type="project" value="UniProtKB-KW"/>
</dbReference>
<keyword evidence="3" id="KW-0479">Metal-binding</keyword>
<sequence>MSGSAKGGLVRDMRLVLVTAGFVSLFWLVVGGLLMGWLWQRPDDVVETPVKPNASVSDEDGDTLDISANAPAVLAPQVTAAGARLAIPVAGVEAAQLTDTYTDARGAGRAHDAIDIMAPAGTPVLAASGGMIEKLFLSDDGGKTIYVRSPDGSREYYYAHLQAYAPGLAEGQAVATGDLLGTVGSSGNADASAPHLHFAVNAMSESDDWYEGTPINPYPLLAGASAR</sequence>